<feature type="non-terminal residue" evidence="4">
    <location>
        <position position="1"/>
    </location>
</feature>
<keyword evidence="2" id="KW-0032">Aminotransferase</keyword>
<comment type="cofactor">
    <cofactor evidence="1">
        <name>pyridoxal 5'-phosphate</name>
        <dbReference type="ChEBI" id="CHEBI:597326"/>
    </cofactor>
</comment>
<dbReference type="Gene3D" id="3.90.1150.10">
    <property type="entry name" value="Aspartate Aminotransferase, domain 1"/>
    <property type="match status" value="1"/>
</dbReference>
<dbReference type="InterPro" id="IPR015422">
    <property type="entry name" value="PyrdxlP-dep_Trfase_small"/>
</dbReference>
<evidence type="ECO:0000256" key="2">
    <source>
        <dbReference type="ARBA" id="ARBA00022576"/>
    </source>
</evidence>
<dbReference type="PANTHER" id="PTHR11986:SF79">
    <property type="entry name" value="ACETYLORNITHINE AMINOTRANSFERASE, MITOCHONDRIAL"/>
    <property type="match status" value="1"/>
</dbReference>
<evidence type="ECO:0008006" key="5">
    <source>
        <dbReference type="Google" id="ProtNLM"/>
    </source>
</evidence>
<evidence type="ECO:0000256" key="3">
    <source>
        <dbReference type="ARBA" id="ARBA00022679"/>
    </source>
</evidence>
<dbReference type="InterPro" id="IPR050103">
    <property type="entry name" value="Class-III_PLP-dep_AT"/>
</dbReference>
<protein>
    <recommendedName>
        <fullName evidence="5">Aspartate aminotransferase family protein</fullName>
    </recommendedName>
</protein>
<name>X1IM38_9ZZZZ</name>
<dbReference type="EMBL" id="BARU01037011">
    <property type="protein sequence ID" value="GAH83466.1"/>
    <property type="molecule type" value="Genomic_DNA"/>
</dbReference>
<dbReference type="GO" id="GO:0008483">
    <property type="term" value="F:transaminase activity"/>
    <property type="evidence" value="ECO:0007669"/>
    <property type="project" value="UniProtKB-KW"/>
</dbReference>
<dbReference type="Pfam" id="PF00202">
    <property type="entry name" value="Aminotran_3"/>
    <property type="match status" value="1"/>
</dbReference>
<dbReference type="GO" id="GO:0030170">
    <property type="term" value="F:pyridoxal phosphate binding"/>
    <property type="evidence" value="ECO:0007669"/>
    <property type="project" value="InterPro"/>
</dbReference>
<reference evidence="4" key="1">
    <citation type="journal article" date="2014" name="Front. Microbiol.">
        <title>High frequency of phylogenetically diverse reductive dehalogenase-homologous genes in deep subseafloor sedimentary metagenomes.</title>
        <authorList>
            <person name="Kawai M."/>
            <person name="Futagami T."/>
            <person name="Toyoda A."/>
            <person name="Takaki Y."/>
            <person name="Nishi S."/>
            <person name="Hori S."/>
            <person name="Arai W."/>
            <person name="Tsubouchi T."/>
            <person name="Morono Y."/>
            <person name="Uchiyama I."/>
            <person name="Ito T."/>
            <person name="Fujiyama A."/>
            <person name="Inagaki F."/>
            <person name="Takami H."/>
        </authorList>
    </citation>
    <scope>NUCLEOTIDE SEQUENCE</scope>
    <source>
        <strain evidence="4">Expedition CK06-06</strain>
    </source>
</reference>
<dbReference type="SUPFAM" id="SSF53383">
    <property type="entry name" value="PLP-dependent transferases"/>
    <property type="match status" value="1"/>
</dbReference>
<organism evidence="4">
    <name type="scientific">marine sediment metagenome</name>
    <dbReference type="NCBI Taxonomy" id="412755"/>
    <lineage>
        <taxon>unclassified sequences</taxon>
        <taxon>metagenomes</taxon>
        <taxon>ecological metagenomes</taxon>
    </lineage>
</organism>
<dbReference type="GO" id="GO:0042802">
    <property type="term" value="F:identical protein binding"/>
    <property type="evidence" value="ECO:0007669"/>
    <property type="project" value="TreeGrafter"/>
</dbReference>
<gene>
    <name evidence="4" type="ORF">S03H2_57720</name>
</gene>
<evidence type="ECO:0000313" key="4">
    <source>
        <dbReference type="EMBL" id="GAH83466.1"/>
    </source>
</evidence>
<accession>X1IM38</accession>
<dbReference type="InterPro" id="IPR015424">
    <property type="entry name" value="PyrdxlP-dep_Trfase"/>
</dbReference>
<dbReference type="InterPro" id="IPR005814">
    <property type="entry name" value="Aminotrans_3"/>
</dbReference>
<dbReference type="PANTHER" id="PTHR11986">
    <property type="entry name" value="AMINOTRANSFERASE CLASS III"/>
    <property type="match status" value="1"/>
</dbReference>
<proteinExistence type="predicted"/>
<evidence type="ECO:0000256" key="1">
    <source>
        <dbReference type="ARBA" id="ARBA00001933"/>
    </source>
</evidence>
<comment type="caution">
    <text evidence="4">The sequence shown here is derived from an EMBL/GenBank/DDBJ whole genome shotgun (WGS) entry which is preliminary data.</text>
</comment>
<dbReference type="AlphaFoldDB" id="X1IM38"/>
<keyword evidence="3" id="KW-0808">Transferase</keyword>
<sequence length="90" mass="10250">ERSRELGEYLMEKVHEGRIDSNPVVKEIRGKGLMIGIELTKPCGEIVDKARERRILINCAFDRVIRLVPPLVISKEQIDRVISVLSAIIK</sequence>